<dbReference type="GO" id="GO:0005743">
    <property type="term" value="C:mitochondrial inner membrane"/>
    <property type="evidence" value="ECO:0007669"/>
    <property type="project" value="UniProtKB-SubCell"/>
</dbReference>
<keyword evidence="7 19" id="KW-0812">Transmembrane</keyword>
<dbReference type="PROSITE" id="PS51003">
    <property type="entry name" value="CYTB_CTER"/>
    <property type="match status" value="1"/>
</dbReference>
<keyword evidence="12 18" id="KW-0408">Iron</keyword>
<dbReference type="InterPro" id="IPR048260">
    <property type="entry name" value="Cytochrome_b_C_euk/bac"/>
</dbReference>
<protein>
    <recommendedName>
        <fullName evidence="3 19">Cytochrome b</fullName>
    </recommendedName>
</protein>
<proteinExistence type="inferred from homology"/>
<feature type="transmembrane region" description="Helical" evidence="19">
    <location>
        <begin position="141"/>
        <end position="159"/>
    </location>
</feature>
<comment type="function">
    <text evidence="1 19">Component of the ubiquinol-cytochrome c reductase complex (complex III or cytochrome b-c1 complex) that is part of the mitochondrial respiratory chain. The b-c1 complex mediates electron transfer from ubiquinol to cytochrome c. Contributes to the generation of a proton gradient across the mitochondrial membrane that is then used for ATP synthesis.</text>
</comment>
<keyword evidence="8 18" id="KW-0479">Metal-binding</keyword>
<dbReference type="GO" id="GO:0006122">
    <property type="term" value="P:mitochondrial electron transport, ubiquinol to cytochrome c"/>
    <property type="evidence" value="ECO:0007669"/>
    <property type="project" value="TreeGrafter"/>
</dbReference>
<evidence type="ECO:0000256" key="1">
    <source>
        <dbReference type="ARBA" id="ARBA00002566"/>
    </source>
</evidence>
<reference evidence="22" key="1">
    <citation type="submission" date="2003-12" db="EMBL/GenBank/DDBJ databases">
        <title>Phylogenetic relations of finches and allies based on nuclear and mitochondrial DNA.</title>
        <authorList>
            <person name="Van Der Meij M.A.A."/>
            <person name="De Bakker M.A.G."/>
            <person name="Bout R.G."/>
        </authorList>
    </citation>
    <scope>NUCLEOTIDE SEQUENCE</scope>
</reference>
<keyword evidence="4 19" id="KW-0813">Transport</keyword>
<dbReference type="Pfam" id="PF00032">
    <property type="entry name" value="Cytochrom_B_C"/>
    <property type="match status" value="1"/>
</dbReference>
<evidence type="ECO:0000256" key="16">
    <source>
        <dbReference type="ARBA" id="ARBA00061233"/>
    </source>
</evidence>
<keyword evidence="9" id="KW-0999">Mitochondrion inner membrane</keyword>
<comment type="cofactor">
    <cofactor evidence="18">
        <name>heme</name>
        <dbReference type="ChEBI" id="CHEBI:30413"/>
    </cofactor>
    <text evidence="18">Binds 2 heme groups non-covalently.</text>
</comment>
<feature type="binding site" description="axial binding residue" evidence="18">
    <location>
        <position position="84"/>
    </location>
    <ligand>
        <name>heme b</name>
        <dbReference type="ChEBI" id="CHEBI:60344"/>
        <label>b562</label>
    </ligand>
    <ligandPart>
        <name>Fe</name>
        <dbReference type="ChEBI" id="CHEBI:18248"/>
    </ligandPart>
</feature>
<dbReference type="InterPro" id="IPR027387">
    <property type="entry name" value="Cytb/b6-like_sf"/>
</dbReference>
<feature type="binding site" evidence="17">
    <location>
        <position position="202"/>
    </location>
    <ligand>
        <name>a ubiquinone</name>
        <dbReference type="ChEBI" id="CHEBI:16389"/>
    </ligand>
</feature>
<evidence type="ECO:0000256" key="11">
    <source>
        <dbReference type="ARBA" id="ARBA00022989"/>
    </source>
</evidence>
<dbReference type="InterPro" id="IPR036150">
    <property type="entry name" value="Cyt_b/b6_C_sf"/>
</dbReference>
<name>Q6RUP2_9PASE</name>
<evidence type="ECO:0000259" key="20">
    <source>
        <dbReference type="PROSITE" id="PS51002"/>
    </source>
</evidence>
<dbReference type="GO" id="GO:0008121">
    <property type="term" value="F:quinol-cytochrome-c reductase activity"/>
    <property type="evidence" value="ECO:0007669"/>
    <property type="project" value="InterPro"/>
</dbReference>
<evidence type="ECO:0000256" key="4">
    <source>
        <dbReference type="ARBA" id="ARBA00022448"/>
    </source>
</evidence>
<feature type="transmembrane region" description="Helical" evidence="19">
    <location>
        <begin position="31"/>
        <end position="57"/>
    </location>
</feature>
<keyword evidence="5 18" id="KW-0349">Heme</keyword>
<dbReference type="InterPro" id="IPR016174">
    <property type="entry name" value="Di-haem_cyt_TM"/>
</dbReference>
<feature type="transmembrane region" description="Helical" evidence="19">
    <location>
        <begin position="289"/>
        <end position="308"/>
    </location>
</feature>
<evidence type="ECO:0000256" key="14">
    <source>
        <dbReference type="ARBA" id="ARBA00023128"/>
    </source>
</evidence>
<dbReference type="PROSITE" id="PS51002">
    <property type="entry name" value="CYTB_NTER"/>
    <property type="match status" value="1"/>
</dbReference>
<organism evidence="22">
    <name type="scientific">Hypargos niveoguttatus</name>
    <dbReference type="NCBI Taxonomy" id="187433"/>
    <lineage>
        <taxon>Eukaryota</taxon>
        <taxon>Metazoa</taxon>
        <taxon>Chordata</taxon>
        <taxon>Craniata</taxon>
        <taxon>Vertebrata</taxon>
        <taxon>Euteleostomi</taxon>
        <taxon>Archelosauria</taxon>
        <taxon>Archosauria</taxon>
        <taxon>Dinosauria</taxon>
        <taxon>Saurischia</taxon>
        <taxon>Theropoda</taxon>
        <taxon>Coelurosauria</taxon>
        <taxon>Aves</taxon>
        <taxon>Neognathae</taxon>
        <taxon>Neoaves</taxon>
        <taxon>Telluraves</taxon>
        <taxon>Australaves</taxon>
        <taxon>Passeriformes</taxon>
        <taxon>Passeroidea</taxon>
        <taxon>Estrildidae</taxon>
        <taxon>Hypargos</taxon>
    </lineage>
</organism>
<dbReference type="GO" id="GO:0046872">
    <property type="term" value="F:metal ion binding"/>
    <property type="evidence" value="ECO:0007669"/>
    <property type="project" value="UniProtKB-UniRule"/>
</dbReference>
<sequence>MALNLRKNHRILKIINNALIDLPAPSNISTWWNFGSLLGVCLITQIVTGLLLAMHYTADTSLAFSSVAHMCRDVQFGWLIRNLHANGASFFFICIYLHIGRGLYYGSYLYKETWNIGVILLLTLMATAFVGYVLPWGQMSFWGATVITNLFSAIPYIGQTLVEWAWGGFSVDNPTLTRFFALHFLLPFVIAGLTLVHLTFLHETGSNNPLGIPSDCDKIPFHLYYTTKDILGFALMIALLASLALFSPNLLGDPENFTPANPLVTPPHIKPEWYFLFAYAILRSIPNKLGGVLALAASILVLFLLPLLHTSKLRSMTFRPLSQILFWALVANVLVLTWVGSQPVEHPFIIIGQLASFTYFLIILVLFPLAAALENKLLKL</sequence>
<dbReference type="InterPro" id="IPR005797">
    <property type="entry name" value="Cyt_b/b6_N"/>
</dbReference>
<dbReference type="SUPFAM" id="SSF81648">
    <property type="entry name" value="a domain/subunit of cytochrome bc1 complex (Ubiquinol-cytochrome c reductase)"/>
    <property type="match status" value="1"/>
</dbReference>
<evidence type="ECO:0000256" key="17">
    <source>
        <dbReference type="PIRSR" id="PIRSR038885-1"/>
    </source>
</evidence>
<keyword evidence="11 19" id="KW-1133">Transmembrane helix</keyword>
<evidence type="ECO:0000256" key="13">
    <source>
        <dbReference type="ARBA" id="ARBA00023075"/>
    </source>
</evidence>
<dbReference type="GO" id="GO:0016491">
    <property type="term" value="F:oxidoreductase activity"/>
    <property type="evidence" value="ECO:0007669"/>
    <property type="project" value="UniProtKB-UniRule"/>
</dbReference>
<dbReference type="PIRSF" id="PIRSF038885">
    <property type="entry name" value="COB"/>
    <property type="match status" value="1"/>
</dbReference>
<dbReference type="InterPro" id="IPR048259">
    <property type="entry name" value="Cytochrome_b_N_euk/bac"/>
</dbReference>
<keyword evidence="13" id="KW-0830">Ubiquinone</keyword>
<evidence type="ECO:0000256" key="6">
    <source>
        <dbReference type="ARBA" id="ARBA00022660"/>
    </source>
</evidence>
<evidence type="ECO:0000256" key="12">
    <source>
        <dbReference type="ARBA" id="ARBA00023004"/>
    </source>
</evidence>
<dbReference type="Pfam" id="PF00033">
    <property type="entry name" value="Cytochrome_B"/>
    <property type="match status" value="1"/>
</dbReference>
<evidence type="ECO:0000256" key="15">
    <source>
        <dbReference type="ARBA" id="ARBA00023136"/>
    </source>
</evidence>
<feature type="binding site" description="axial binding residue" evidence="18">
    <location>
        <position position="197"/>
    </location>
    <ligand>
        <name>heme b</name>
        <dbReference type="ChEBI" id="CHEBI:60344"/>
        <label>b566</label>
    </ligand>
    <ligandPart>
        <name>Fe</name>
        <dbReference type="ChEBI" id="CHEBI:18248"/>
    </ligandPart>
</feature>
<feature type="transmembrane region" description="Helical" evidence="19">
    <location>
        <begin position="78"/>
        <end position="99"/>
    </location>
</feature>
<evidence type="ECO:0000256" key="10">
    <source>
        <dbReference type="ARBA" id="ARBA00022982"/>
    </source>
</evidence>
<dbReference type="FunFam" id="1.20.810.10:FF:000002">
    <property type="entry name" value="Cytochrome b"/>
    <property type="match status" value="1"/>
</dbReference>
<feature type="transmembrane region" description="Helical" evidence="19">
    <location>
        <begin position="230"/>
        <end position="251"/>
    </location>
</feature>
<feature type="domain" description="Cytochrome b/b6 N-terminal region profile" evidence="20">
    <location>
        <begin position="2"/>
        <end position="210"/>
    </location>
</feature>
<evidence type="ECO:0000259" key="21">
    <source>
        <dbReference type="PROSITE" id="PS51003"/>
    </source>
</evidence>
<keyword evidence="10 19" id="KW-0249">Electron transport</keyword>
<dbReference type="PANTHER" id="PTHR19271">
    <property type="entry name" value="CYTOCHROME B"/>
    <property type="match status" value="1"/>
</dbReference>
<dbReference type="EMBL" id="AY491530">
    <property type="protein sequence ID" value="AAR84638.1"/>
    <property type="molecule type" value="Genomic_DNA"/>
</dbReference>
<dbReference type="InterPro" id="IPR005798">
    <property type="entry name" value="Cyt_b/b6_C"/>
</dbReference>
<dbReference type="InterPro" id="IPR030689">
    <property type="entry name" value="Cytochrome_b"/>
</dbReference>
<dbReference type="PANTHER" id="PTHR19271:SF16">
    <property type="entry name" value="CYTOCHROME B"/>
    <property type="match status" value="1"/>
</dbReference>
<dbReference type="Gene3D" id="1.20.810.10">
    <property type="entry name" value="Cytochrome Bc1 Complex, Chain C"/>
    <property type="match status" value="1"/>
</dbReference>
<evidence type="ECO:0000256" key="3">
    <source>
        <dbReference type="ARBA" id="ARBA00013531"/>
    </source>
</evidence>
<dbReference type="CDD" id="cd00284">
    <property type="entry name" value="Cytochrome_b_N"/>
    <property type="match status" value="1"/>
</dbReference>
<feature type="transmembrane region" description="Helical" evidence="19">
    <location>
        <begin position="320"/>
        <end position="341"/>
    </location>
</feature>
<feature type="binding site" description="axial binding residue" evidence="18">
    <location>
        <position position="98"/>
    </location>
    <ligand>
        <name>heme b</name>
        <dbReference type="ChEBI" id="CHEBI:60344"/>
        <label>b566</label>
    </ligand>
    <ligandPart>
        <name>Fe</name>
        <dbReference type="ChEBI" id="CHEBI:18248"/>
    </ligandPart>
</feature>
<geneLocation type="mitochondrion" evidence="22"/>
<dbReference type="SUPFAM" id="SSF81342">
    <property type="entry name" value="Transmembrane di-heme cytochromes"/>
    <property type="match status" value="1"/>
</dbReference>
<keyword evidence="15 19" id="KW-0472">Membrane</keyword>
<keyword evidence="6 19" id="KW-0679">Respiratory chain</keyword>
<comment type="subcellular location">
    <subcellularLocation>
        <location evidence="2">Mitochondrion inner membrane</location>
        <topology evidence="2">Multi-pass membrane protein</topology>
    </subcellularLocation>
</comment>
<feature type="binding site" description="axial binding residue" evidence="18">
    <location>
        <position position="183"/>
    </location>
    <ligand>
        <name>heme b</name>
        <dbReference type="ChEBI" id="CHEBI:60344"/>
        <label>b562</label>
    </ligand>
    <ligandPart>
        <name>Fe</name>
        <dbReference type="ChEBI" id="CHEBI:18248"/>
    </ligandPart>
</feature>
<accession>Q6RUP2</accession>
<feature type="transmembrane region" description="Helical" evidence="19">
    <location>
        <begin position="179"/>
        <end position="201"/>
    </location>
</feature>
<evidence type="ECO:0000256" key="5">
    <source>
        <dbReference type="ARBA" id="ARBA00022617"/>
    </source>
</evidence>
<feature type="transmembrane region" description="Helical" evidence="19">
    <location>
        <begin position="347"/>
        <end position="373"/>
    </location>
</feature>
<evidence type="ECO:0000256" key="18">
    <source>
        <dbReference type="PIRSR" id="PIRSR038885-2"/>
    </source>
</evidence>
<gene>
    <name evidence="22" type="primary">cytb</name>
</gene>
<evidence type="ECO:0000313" key="22">
    <source>
        <dbReference type="EMBL" id="AAR84638.1"/>
    </source>
</evidence>
<comment type="cofactor">
    <cofactor evidence="19">
        <name>heme b</name>
        <dbReference type="ChEBI" id="CHEBI:60344"/>
    </cofactor>
    <text evidence="19">Binds 2 heme groups non-covalently.</text>
</comment>
<evidence type="ECO:0000256" key="9">
    <source>
        <dbReference type="ARBA" id="ARBA00022792"/>
    </source>
</evidence>
<feature type="domain" description="Cytochrome b/b6 C-terminal region profile" evidence="21">
    <location>
        <begin position="211"/>
        <end position="380"/>
    </location>
</feature>
<dbReference type="CDD" id="cd00290">
    <property type="entry name" value="cytochrome_b_C"/>
    <property type="match status" value="1"/>
</dbReference>
<feature type="transmembrane region" description="Helical" evidence="19">
    <location>
        <begin position="114"/>
        <end position="134"/>
    </location>
</feature>
<keyword evidence="14 19" id="KW-0496">Mitochondrion</keyword>
<evidence type="ECO:0000256" key="19">
    <source>
        <dbReference type="RuleBase" id="RU362117"/>
    </source>
</evidence>
<evidence type="ECO:0000256" key="2">
    <source>
        <dbReference type="ARBA" id="ARBA00004448"/>
    </source>
</evidence>
<evidence type="ECO:0000256" key="7">
    <source>
        <dbReference type="ARBA" id="ARBA00022692"/>
    </source>
</evidence>
<dbReference type="GO" id="GO:0045275">
    <property type="term" value="C:respiratory chain complex III"/>
    <property type="evidence" value="ECO:0007669"/>
    <property type="project" value="InterPro"/>
</dbReference>
<comment type="similarity">
    <text evidence="16 19">Belongs to the cytochrome b family.</text>
</comment>
<dbReference type="AlphaFoldDB" id="Q6RUP2"/>
<evidence type="ECO:0000256" key="8">
    <source>
        <dbReference type="ARBA" id="ARBA00022723"/>
    </source>
</evidence>